<keyword evidence="1" id="KW-0812">Transmembrane</keyword>
<dbReference type="OrthoDB" id="2868974at2"/>
<sequence>METNKCFLFFGVTWTILFAGISFYWAMGGMFGVRSLGGSIYEMALNPEPSFITIVWITGFIKLLGVVLLLMQLFNWRNCLIRKILYYITKILGLLLFLYGSLNFTTISLSEAGILNLEIDKYATFWRLIFWEPYWMLGGIFYFFSIKKKKDERNLSL</sequence>
<proteinExistence type="predicted"/>
<dbReference type="InterPro" id="IPR025058">
    <property type="entry name" value="DUF3995"/>
</dbReference>
<organism evidence="2 3">
    <name type="scientific">Neobacillus massiliamazoniensis</name>
    <dbReference type="NCBI Taxonomy" id="1499688"/>
    <lineage>
        <taxon>Bacteria</taxon>
        <taxon>Bacillati</taxon>
        <taxon>Bacillota</taxon>
        <taxon>Bacilli</taxon>
        <taxon>Bacillales</taxon>
        <taxon>Bacillaceae</taxon>
        <taxon>Neobacillus</taxon>
    </lineage>
</organism>
<keyword evidence="1" id="KW-1133">Transmembrane helix</keyword>
<dbReference type="AlphaFoldDB" id="A0A0U1P407"/>
<accession>A0A0U1P407</accession>
<evidence type="ECO:0000313" key="2">
    <source>
        <dbReference type="EMBL" id="CRK85094.1"/>
    </source>
</evidence>
<evidence type="ECO:0008006" key="4">
    <source>
        <dbReference type="Google" id="ProtNLM"/>
    </source>
</evidence>
<dbReference type="Pfam" id="PF13160">
    <property type="entry name" value="DUF3995"/>
    <property type="match status" value="1"/>
</dbReference>
<reference evidence="3" key="1">
    <citation type="submission" date="2015-05" db="EMBL/GenBank/DDBJ databases">
        <authorList>
            <person name="Urmite Genomes"/>
        </authorList>
    </citation>
    <scope>NUCLEOTIDE SEQUENCE [LARGE SCALE GENOMIC DNA]</scope>
    <source>
        <strain evidence="3">LF1</strain>
    </source>
</reference>
<dbReference type="EMBL" id="CVRB01000006">
    <property type="protein sequence ID" value="CRK85094.1"/>
    <property type="molecule type" value="Genomic_DNA"/>
</dbReference>
<gene>
    <name evidence="2" type="ORF">BN000_05154</name>
</gene>
<evidence type="ECO:0000256" key="1">
    <source>
        <dbReference type="SAM" id="Phobius"/>
    </source>
</evidence>
<keyword evidence="3" id="KW-1185">Reference proteome</keyword>
<evidence type="ECO:0000313" key="3">
    <source>
        <dbReference type="Proteomes" id="UP000199087"/>
    </source>
</evidence>
<name>A0A0U1P407_9BACI</name>
<dbReference type="RefSeq" id="WP_090639756.1">
    <property type="nucleotide sequence ID" value="NZ_CVRB01000006.1"/>
</dbReference>
<feature type="transmembrane region" description="Helical" evidence="1">
    <location>
        <begin position="84"/>
        <end position="104"/>
    </location>
</feature>
<protein>
    <recommendedName>
        <fullName evidence="4">DUF3995 domain-containing protein</fullName>
    </recommendedName>
</protein>
<feature type="transmembrane region" description="Helical" evidence="1">
    <location>
        <begin position="7"/>
        <end position="31"/>
    </location>
</feature>
<keyword evidence="1" id="KW-0472">Membrane</keyword>
<feature type="transmembrane region" description="Helical" evidence="1">
    <location>
        <begin position="51"/>
        <end position="72"/>
    </location>
</feature>
<dbReference type="Proteomes" id="UP000199087">
    <property type="component" value="Unassembled WGS sequence"/>
</dbReference>
<feature type="transmembrane region" description="Helical" evidence="1">
    <location>
        <begin position="124"/>
        <end position="144"/>
    </location>
</feature>